<dbReference type="Proteomes" id="UP000249061">
    <property type="component" value="Unassembled WGS sequence"/>
</dbReference>
<evidence type="ECO:0000313" key="2">
    <source>
        <dbReference type="EMBL" id="PZR16752.1"/>
    </source>
</evidence>
<proteinExistence type="predicted"/>
<evidence type="ECO:0000256" key="1">
    <source>
        <dbReference type="SAM" id="Phobius"/>
    </source>
</evidence>
<feature type="transmembrane region" description="Helical" evidence="1">
    <location>
        <begin position="109"/>
        <end position="129"/>
    </location>
</feature>
<accession>A0A2W5TQ38</accession>
<feature type="transmembrane region" description="Helical" evidence="1">
    <location>
        <begin position="135"/>
        <end position="153"/>
    </location>
</feature>
<evidence type="ECO:0008006" key="4">
    <source>
        <dbReference type="Google" id="ProtNLM"/>
    </source>
</evidence>
<sequence>MSAPANAPPAIFGEPTPLGLLGLAIGCAALVPIAFGWFPSDAAKFPMFFHTAAWFCLLFGAGGQFLAGIMSLANKNTLGGTLLTTFSFNWVINWWTLEEAAAGRAVDGTVLLTVDITFILIFLVLTYAFGFFSKLLFFFLVDIDLLYVFRILKHFTTAGSDANKLFGYGVGATTIALIALALYISFVLLVNPAAGRAVFPTSGPMFKATPPPSV</sequence>
<name>A0A2W5TQ38_9BACT</name>
<keyword evidence="1" id="KW-0472">Membrane</keyword>
<dbReference type="EMBL" id="QFQP01000003">
    <property type="protein sequence ID" value="PZR16752.1"/>
    <property type="molecule type" value="Genomic_DNA"/>
</dbReference>
<keyword evidence="1" id="KW-1133">Transmembrane helix</keyword>
<comment type="caution">
    <text evidence="2">The sequence shown here is derived from an EMBL/GenBank/DDBJ whole genome shotgun (WGS) entry which is preliminary data.</text>
</comment>
<feature type="transmembrane region" description="Helical" evidence="1">
    <location>
        <begin position="52"/>
        <end position="72"/>
    </location>
</feature>
<feature type="transmembrane region" description="Helical" evidence="1">
    <location>
        <begin position="78"/>
        <end position="97"/>
    </location>
</feature>
<evidence type="ECO:0000313" key="3">
    <source>
        <dbReference type="Proteomes" id="UP000249061"/>
    </source>
</evidence>
<feature type="transmembrane region" description="Helical" evidence="1">
    <location>
        <begin position="20"/>
        <end position="40"/>
    </location>
</feature>
<organism evidence="2 3">
    <name type="scientific">Archangium gephyra</name>
    <dbReference type="NCBI Taxonomy" id="48"/>
    <lineage>
        <taxon>Bacteria</taxon>
        <taxon>Pseudomonadati</taxon>
        <taxon>Myxococcota</taxon>
        <taxon>Myxococcia</taxon>
        <taxon>Myxococcales</taxon>
        <taxon>Cystobacterineae</taxon>
        <taxon>Archangiaceae</taxon>
        <taxon>Archangium</taxon>
    </lineage>
</organism>
<reference evidence="2 3" key="1">
    <citation type="submission" date="2017-08" db="EMBL/GenBank/DDBJ databases">
        <title>Infants hospitalized years apart are colonized by the same room-sourced microbial strains.</title>
        <authorList>
            <person name="Brooks B."/>
            <person name="Olm M.R."/>
            <person name="Firek B.A."/>
            <person name="Baker R."/>
            <person name="Thomas B.C."/>
            <person name="Morowitz M.J."/>
            <person name="Banfield J.F."/>
        </authorList>
    </citation>
    <scope>NUCLEOTIDE SEQUENCE [LARGE SCALE GENOMIC DNA]</scope>
    <source>
        <strain evidence="2">S2_003_000_R2_14</strain>
    </source>
</reference>
<feature type="transmembrane region" description="Helical" evidence="1">
    <location>
        <begin position="165"/>
        <end position="190"/>
    </location>
</feature>
<dbReference type="AlphaFoldDB" id="A0A2W5TQ38"/>
<gene>
    <name evidence="2" type="ORF">DI536_06255</name>
</gene>
<protein>
    <recommendedName>
        <fullName evidence="4">GPR1/FUN34/yaaH family protein</fullName>
    </recommendedName>
</protein>
<keyword evidence="1" id="KW-0812">Transmembrane</keyword>